<dbReference type="Proteomes" id="UP001169066">
    <property type="component" value="Unassembled WGS sequence"/>
</dbReference>
<dbReference type="EMBL" id="JAQIBC010000010">
    <property type="protein sequence ID" value="MDM5264574.1"/>
    <property type="molecule type" value="Genomic_DNA"/>
</dbReference>
<comment type="similarity">
    <text evidence="6">Belongs to the Vsr family.</text>
</comment>
<dbReference type="InterPro" id="IPR011335">
    <property type="entry name" value="Restrct_endonuc-II-like"/>
</dbReference>
<sequence length="101" mass="11901">MESRATDYTGRIAPGRPDIAFPGKKIAIFVNGCFWHRCPICNPSFPKTNLDFWTEKFNKNVARDKKKREDLEELGWKVLTIWECESKKELETQIERIKQLL</sequence>
<evidence type="ECO:0000256" key="2">
    <source>
        <dbReference type="ARBA" id="ARBA00022759"/>
    </source>
</evidence>
<protein>
    <recommendedName>
        <fullName evidence="9">DNA mismatch endonuclease Vsr</fullName>
    </recommendedName>
</protein>
<keyword evidence="1" id="KW-0540">Nuclease</keyword>
<evidence type="ECO:0000256" key="3">
    <source>
        <dbReference type="ARBA" id="ARBA00022763"/>
    </source>
</evidence>
<dbReference type="SUPFAM" id="SSF52980">
    <property type="entry name" value="Restriction endonuclease-like"/>
    <property type="match status" value="1"/>
</dbReference>
<keyword evidence="3" id="KW-0227">DNA damage</keyword>
<evidence type="ECO:0000256" key="1">
    <source>
        <dbReference type="ARBA" id="ARBA00022722"/>
    </source>
</evidence>
<reference evidence="7" key="1">
    <citation type="submission" date="2023-01" db="EMBL/GenBank/DDBJ databases">
        <title>Sulfurovum sp. XTW-4 genome assembly.</title>
        <authorList>
            <person name="Wang J."/>
        </authorList>
    </citation>
    <scope>NUCLEOTIDE SEQUENCE</scope>
    <source>
        <strain evidence="7">XTW-4</strain>
    </source>
</reference>
<organism evidence="7 8">
    <name type="scientific">Sulfurovum xiamenensis</name>
    <dbReference type="NCBI Taxonomy" id="3019066"/>
    <lineage>
        <taxon>Bacteria</taxon>
        <taxon>Pseudomonadati</taxon>
        <taxon>Campylobacterota</taxon>
        <taxon>Epsilonproteobacteria</taxon>
        <taxon>Campylobacterales</taxon>
        <taxon>Sulfurovaceae</taxon>
        <taxon>Sulfurovum</taxon>
    </lineage>
</organism>
<keyword evidence="4" id="KW-0378">Hydrolase</keyword>
<accession>A0ABT7QVJ7</accession>
<comment type="caution">
    <text evidence="7">The sequence shown here is derived from an EMBL/GenBank/DDBJ whole genome shotgun (WGS) entry which is preliminary data.</text>
</comment>
<dbReference type="Gene3D" id="3.40.960.10">
    <property type="entry name" value="VSR Endonuclease"/>
    <property type="match status" value="1"/>
</dbReference>
<dbReference type="InterPro" id="IPR004603">
    <property type="entry name" value="DNA_mismatch_endonuc_vsr"/>
</dbReference>
<evidence type="ECO:0000256" key="5">
    <source>
        <dbReference type="ARBA" id="ARBA00023204"/>
    </source>
</evidence>
<gene>
    <name evidence="7" type="ORF">PF327_10250</name>
</gene>
<dbReference type="Pfam" id="PF03852">
    <property type="entry name" value="Vsr"/>
    <property type="match status" value="1"/>
</dbReference>
<proteinExistence type="inferred from homology"/>
<evidence type="ECO:0000256" key="4">
    <source>
        <dbReference type="ARBA" id="ARBA00022801"/>
    </source>
</evidence>
<evidence type="ECO:0000256" key="6">
    <source>
        <dbReference type="ARBA" id="ARBA00029466"/>
    </source>
</evidence>
<keyword evidence="2" id="KW-0255">Endonuclease</keyword>
<name>A0ABT7QVJ7_9BACT</name>
<evidence type="ECO:0000313" key="8">
    <source>
        <dbReference type="Proteomes" id="UP001169066"/>
    </source>
</evidence>
<dbReference type="RefSeq" id="WP_289402479.1">
    <property type="nucleotide sequence ID" value="NZ_JAQIBC010000010.1"/>
</dbReference>
<evidence type="ECO:0000313" key="7">
    <source>
        <dbReference type="EMBL" id="MDM5264574.1"/>
    </source>
</evidence>
<evidence type="ECO:0008006" key="9">
    <source>
        <dbReference type="Google" id="ProtNLM"/>
    </source>
</evidence>
<keyword evidence="8" id="KW-1185">Reference proteome</keyword>
<keyword evidence="5" id="KW-0234">DNA repair</keyword>